<dbReference type="Proteomes" id="UP000814033">
    <property type="component" value="Unassembled WGS sequence"/>
</dbReference>
<keyword evidence="2" id="KW-1185">Reference proteome</keyword>
<sequence>MTTPATPTPAQITASTSTSSNRSNKRKFEDALQSLDDAVGPRKSEDAGERPDPPKRQNTVRSLYSTLAKYGIRSKEPPPTYPGSKPADLSKAPHLAAIIARTATKTRKAIPRFRSATPAASAPSEYRPSSTASFLARLATYKLNTYANKPPSIDAVAAAKAGWVNDGKDRLVCGLCSAAWVVVGREGMGRDAANALVEKQRGQLASMHKNGCPWKTRQCDPDVYRISLSSPAAMGKEIKLRALTLESVLEGVDVKHPLNSTQVQNLLATIASIKFDEPVFDDAEPPSPTTDSPSTPSPQPIPSNEPSPTAVLTSLFGWSIAPAVPPQVLRTPSLSRAVSAVPSIPGTPRASSTFDRDVEMLPPESPLSRVNSRLATSRSGSAIPELRRDSTLLHCSLCHRRLGLWAVGSVSRANSVAPDGASAPPQSRQIDLLREHRPYCPYVVRSTTVPSLPVPPTHARAASSTPTLPSMFSGSNASLPQLGGSAQLEGWRAVLMVVLRYRMGARQRDELLRRAEGGLQRSATFETLDESEEMEVDPVEAMVAGVKSKGGRELLKYVKGLLG</sequence>
<protein>
    <submittedName>
        <fullName evidence="1">Zf-C3HC-domain-containing protein</fullName>
    </submittedName>
</protein>
<evidence type="ECO:0000313" key="2">
    <source>
        <dbReference type="Proteomes" id="UP000814033"/>
    </source>
</evidence>
<accession>A0ACB8RGX5</accession>
<evidence type="ECO:0000313" key="1">
    <source>
        <dbReference type="EMBL" id="KAI0042871.1"/>
    </source>
</evidence>
<reference evidence="1" key="1">
    <citation type="submission" date="2021-02" db="EMBL/GenBank/DDBJ databases">
        <authorList>
            <consortium name="DOE Joint Genome Institute"/>
            <person name="Ahrendt S."/>
            <person name="Looney B.P."/>
            <person name="Miyauchi S."/>
            <person name="Morin E."/>
            <person name="Drula E."/>
            <person name="Courty P.E."/>
            <person name="Chicoki N."/>
            <person name="Fauchery L."/>
            <person name="Kohler A."/>
            <person name="Kuo A."/>
            <person name="Labutti K."/>
            <person name="Pangilinan J."/>
            <person name="Lipzen A."/>
            <person name="Riley R."/>
            <person name="Andreopoulos W."/>
            <person name="He G."/>
            <person name="Johnson J."/>
            <person name="Barry K.W."/>
            <person name="Grigoriev I.V."/>
            <person name="Nagy L."/>
            <person name="Hibbett D."/>
            <person name="Henrissat B."/>
            <person name="Matheny P.B."/>
            <person name="Labbe J."/>
            <person name="Martin F."/>
        </authorList>
    </citation>
    <scope>NUCLEOTIDE SEQUENCE</scope>
    <source>
        <strain evidence="1">FP105234-sp</strain>
    </source>
</reference>
<proteinExistence type="predicted"/>
<organism evidence="1 2">
    <name type="scientific">Auriscalpium vulgare</name>
    <dbReference type="NCBI Taxonomy" id="40419"/>
    <lineage>
        <taxon>Eukaryota</taxon>
        <taxon>Fungi</taxon>
        <taxon>Dikarya</taxon>
        <taxon>Basidiomycota</taxon>
        <taxon>Agaricomycotina</taxon>
        <taxon>Agaricomycetes</taxon>
        <taxon>Russulales</taxon>
        <taxon>Auriscalpiaceae</taxon>
        <taxon>Auriscalpium</taxon>
    </lineage>
</organism>
<reference evidence="1" key="2">
    <citation type="journal article" date="2022" name="New Phytol.">
        <title>Evolutionary transition to the ectomycorrhizal habit in the genomes of a hyperdiverse lineage of mushroom-forming fungi.</title>
        <authorList>
            <person name="Looney B."/>
            <person name="Miyauchi S."/>
            <person name="Morin E."/>
            <person name="Drula E."/>
            <person name="Courty P.E."/>
            <person name="Kohler A."/>
            <person name="Kuo A."/>
            <person name="LaButti K."/>
            <person name="Pangilinan J."/>
            <person name="Lipzen A."/>
            <person name="Riley R."/>
            <person name="Andreopoulos W."/>
            <person name="He G."/>
            <person name="Johnson J."/>
            <person name="Nolan M."/>
            <person name="Tritt A."/>
            <person name="Barry K.W."/>
            <person name="Grigoriev I.V."/>
            <person name="Nagy L.G."/>
            <person name="Hibbett D."/>
            <person name="Henrissat B."/>
            <person name="Matheny P.B."/>
            <person name="Labbe J."/>
            <person name="Martin F.M."/>
        </authorList>
    </citation>
    <scope>NUCLEOTIDE SEQUENCE</scope>
    <source>
        <strain evidence="1">FP105234-sp</strain>
    </source>
</reference>
<gene>
    <name evidence="1" type="ORF">FA95DRAFT_1609851</name>
</gene>
<dbReference type="EMBL" id="MU276044">
    <property type="protein sequence ID" value="KAI0042871.1"/>
    <property type="molecule type" value="Genomic_DNA"/>
</dbReference>
<name>A0ACB8RGX5_9AGAM</name>
<comment type="caution">
    <text evidence="1">The sequence shown here is derived from an EMBL/GenBank/DDBJ whole genome shotgun (WGS) entry which is preliminary data.</text>
</comment>